<dbReference type="InterPro" id="IPR042103">
    <property type="entry name" value="SerRS_1_N_sf"/>
</dbReference>
<protein>
    <submittedName>
        <fullName evidence="1">Uncharacterized protein</fullName>
    </submittedName>
</protein>
<dbReference type="Proteomes" id="UP000000759">
    <property type="component" value="Chromosome 14"/>
</dbReference>
<dbReference type="InParanoid" id="B7G497"/>
<evidence type="ECO:0000313" key="1">
    <source>
        <dbReference type="EMBL" id="EEC46578.1"/>
    </source>
</evidence>
<dbReference type="OrthoDB" id="10665039at2759"/>
<keyword evidence="2" id="KW-1185">Reference proteome</keyword>
<reference evidence="1 2" key="1">
    <citation type="journal article" date="2008" name="Nature">
        <title>The Phaeodactylum genome reveals the evolutionary history of diatom genomes.</title>
        <authorList>
            <person name="Bowler C."/>
            <person name="Allen A.E."/>
            <person name="Badger J.H."/>
            <person name="Grimwood J."/>
            <person name="Jabbari K."/>
            <person name="Kuo A."/>
            <person name="Maheswari U."/>
            <person name="Martens C."/>
            <person name="Maumus F."/>
            <person name="Otillar R.P."/>
            <person name="Rayko E."/>
            <person name="Salamov A."/>
            <person name="Vandepoele K."/>
            <person name="Beszteri B."/>
            <person name="Gruber A."/>
            <person name="Heijde M."/>
            <person name="Katinka M."/>
            <person name="Mock T."/>
            <person name="Valentin K."/>
            <person name="Verret F."/>
            <person name="Berges J.A."/>
            <person name="Brownlee C."/>
            <person name="Cadoret J.P."/>
            <person name="Chiovitti A."/>
            <person name="Choi C.J."/>
            <person name="Coesel S."/>
            <person name="De Martino A."/>
            <person name="Detter J.C."/>
            <person name="Durkin C."/>
            <person name="Falciatore A."/>
            <person name="Fournet J."/>
            <person name="Haruta M."/>
            <person name="Huysman M.J."/>
            <person name="Jenkins B.D."/>
            <person name="Jiroutova K."/>
            <person name="Jorgensen R.E."/>
            <person name="Joubert Y."/>
            <person name="Kaplan A."/>
            <person name="Kroger N."/>
            <person name="Kroth P.G."/>
            <person name="La Roche J."/>
            <person name="Lindquist E."/>
            <person name="Lommer M."/>
            <person name="Martin-Jezequel V."/>
            <person name="Lopez P.J."/>
            <person name="Lucas S."/>
            <person name="Mangogna M."/>
            <person name="McGinnis K."/>
            <person name="Medlin L.K."/>
            <person name="Montsant A."/>
            <person name="Oudot-Le Secq M.P."/>
            <person name="Napoli C."/>
            <person name="Obornik M."/>
            <person name="Parker M.S."/>
            <person name="Petit J.L."/>
            <person name="Porcel B.M."/>
            <person name="Poulsen N."/>
            <person name="Robison M."/>
            <person name="Rychlewski L."/>
            <person name="Rynearson T.A."/>
            <person name="Schmutz J."/>
            <person name="Shapiro H."/>
            <person name="Siaut M."/>
            <person name="Stanley M."/>
            <person name="Sussman M.R."/>
            <person name="Taylor A.R."/>
            <person name="Vardi A."/>
            <person name="von Dassow P."/>
            <person name="Vyverman W."/>
            <person name="Willis A."/>
            <person name="Wyrwicz L.S."/>
            <person name="Rokhsar D.S."/>
            <person name="Weissenbach J."/>
            <person name="Armbrust E.V."/>
            <person name="Green B.R."/>
            <person name="Van de Peer Y."/>
            <person name="Grigoriev I.V."/>
        </authorList>
    </citation>
    <scope>NUCLEOTIDE SEQUENCE [LARGE SCALE GENOMIC DNA]</scope>
    <source>
        <strain evidence="1 2">CCAP 1055/1</strain>
    </source>
</reference>
<accession>B7G497</accession>
<dbReference type="RefSeq" id="XP_002182038.1">
    <property type="nucleotide sequence ID" value="XM_002182002.1"/>
</dbReference>
<dbReference type="InterPro" id="IPR045864">
    <property type="entry name" value="aa-tRNA-synth_II/BPL/LPL"/>
</dbReference>
<reference evidence="2" key="2">
    <citation type="submission" date="2008-08" db="EMBL/GenBank/DDBJ databases">
        <authorList>
            <consortium name="Diatom Consortium"/>
            <person name="Grigoriev I."/>
            <person name="Grimwood J."/>
            <person name="Kuo A."/>
            <person name="Otillar R.P."/>
            <person name="Salamov A."/>
            <person name="Detter J.C."/>
            <person name="Lindquist E."/>
            <person name="Shapiro H."/>
            <person name="Lucas S."/>
            <person name="Glavina del Rio T."/>
            <person name="Pitluck S."/>
            <person name="Rokhsar D."/>
            <person name="Bowler C."/>
        </authorList>
    </citation>
    <scope>GENOME REANNOTATION</scope>
    <source>
        <strain evidence="2">CCAP 1055/1</strain>
    </source>
</reference>
<dbReference type="AlphaFoldDB" id="B7G497"/>
<dbReference type="HOGENOM" id="CLU_582011_0_0_1"/>
<organism evidence="1 2">
    <name type="scientific">Phaeodactylum tricornutum (strain CCAP 1055/1)</name>
    <dbReference type="NCBI Taxonomy" id="556484"/>
    <lineage>
        <taxon>Eukaryota</taxon>
        <taxon>Sar</taxon>
        <taxon>Stramenopiles</taxon>
        <taxon>Ochrophyta</taxon>
        <taxon>Bacillariophyta</taxon>
        <taxon>Bacillariophyceae</taxon>
        <taxon>Bacillariophycidae</taxon>
        <taxon>Naviculales</taxon>
        <taxon>Phaeodactylaceae</taxon>
        <taxon>Phaeodactylum</taxon>
    </lineage>
</organism>
<name>B7G497_PHATC</name>
<gene>
    <name evidence="1" type="ORF">PHATRDRAFT_47610</name>
</gene>
<dbReference type="GeneID" id="7202817"/>
<dbReference type="Gene3D" id="1.10.287.40">
    <property type="entry name" value="Serine-tRNA synthetase, tRNA binding domain"/>
    <property type="match status" value="1"/>
</dbReference>
<evidence type="ECO:0000313" key="2">
    <source>
        <dbReference type="Proteomes" id="UP000000759"/>
    </source>
</evidence>
<dbReference type="Gene3D" id="3.30.930.10">
    <property type="entry name" value="Bira Bifunctional Protein, Domain 2"/>
    <property type="match status" value="1"/>
</dbReference>
<sequence length="470" mass="53203">MPIDIKLLRNDPSSQSSLRLSLYQRQQPPEFLDHVLHLDKVTREAHIDLTMYKSRVKRKEVALNKDQLAHLLMAHKKSLDGLKRALQRLANFVDEVLLQEFQKTVPNHPTQPRDIPRDPFYCVMGYNDWKTHAVLTRLGLDVAGELQRYILSSLNSTLRSETVFELPDSFAVSQDRHRDVYGYEHDRMDRYPKDLPVDVNAPSWVTMLDLHHKGKTYWDRQLPLINILSVTGTKPFTPLTVRDDKGKPRTKTSWYQQLTVSNSIQLVAITGASLESDSRPLQKEIMQKVQVLYQSLAPESARMHVRASPVSELSFNESSRLVLESFVGKEKRALCLASVSNMHHYTSSEIRHGSTGQRVHVLVAHISSIPATLEWIFQHGATASEVNIPKVLQSTTIPGTIPYRRKVTLSKSGRRIVQDIASPAENVGHVAQPPFGMPTIDEIRAEALSSPFGFLPFYSKDIGSNNHTAS</sequence>
<dbReference type="EMBL" id="CM000616">
    <property type="protein sequence ID" value="EEC46578.1"/>
    <property type="molecule type" value="Genomic_DNA"/>
</dbReference>
<dbReference type="PaxDb" id="2850-Phatr47610"/>
<dbReference type="KEGG" id="pti:PHATRDRAFT_47610"/>
<proteinExistence type="predicted"/>